<evidence type="ECO:0000313" key="4">
    <source>
        <dbReference type="EMBL" id="GMR43953.1"/>
    </source>
</evidence>
<dbReference type="PANTHER" id="PTHR24055">
    <property type="entry name" value="MITOGEN-ACTIVATED PROTEIN KINASE"/>
    <property type="match status" value="1"/>
</dbReference>
<dbReference type="GO" id="GO:0005524">
    <property type="term" value="F:ATP binding"/>
    <property type="evidence" value="ECO:0007669"/>
    <property type="project" value="UniProtKB-KW"/>
</dbReference>
<reference evidence="5" key="1">
    <citation type="submission" date="2022-10" db="EMBL/GenBank/DDBJ databases">
        <title>Genome assembly of Pristionchus species.</title>
        <authorList>
            <person name="Yoshida K."/>
            <person name="Sommer R.J."/>
        </authorList>
    </citation>
    <scope>NUCLEOTIDE SEQUENCE [LARGE SCALE GENOMIC DNA]</scope>
    <source>
        <strain evidence="5">RS5460</strain>
    </source>
</reference>
<dbReference type="InterPro" id="IPR050117">
    <property type="entry name" value="MAPK"/>
</dbReference>
<name>A0AAN5CAB6_9BILA</name>
<dbReference type="EMBL" id="BTRK01000003">
    <property type="protein sequence ID" value="GMR43953.1"/>
    <property type="molecule type" value="Genomic_DNA"/>
</dbReference>
<dbReference type="GO" id="GO:0004672">
    <property type="term" value="F:protein kinase activity"/>
    <property type="evidence" value="ECO:0007669"/>
    <property type="project" value="InterPro"/>
</dbReference>
<dbReference type="Gene3D" id="3.30.200.20">
    <property type="entry name" value="Phosphorylase Kinase, domain 1"/>
    <property type="match status" value="1"/>
</dbReference>
<evidence type="ECO:0000256" key="2">
    <source>
        <dbReference type="ARBA" id="ARBA00022840"/>
    </source>
</evidence>
<keyword evidence="1" id="KW-0547">Nucleotide-binding</keyword>
<accession>A0AAN5CAB6</accession>
<keyword evidence="2" id="KW-0067">ATP-binding</keyword>
<comment type="caution">
    <text evidence="4">The sequence shown here is derived from an EMBL/GenBank/DDBJ whole genome shotgun (WGS) entry which is preliminary data.</text>
</comment>
<keyword evidence="5" id="KW-1185">Reference proteome</keyword>
<gene>
    <name evidence="4" type="ORF">PMAYCL1PPCAC_14148</name>
</gene>
<dbReference type="InterPro" id="IPR000719">
    <property type="entry name" value="Prot_kinase_dom"/>
</dbReference>
<dbReference type="Proteomes" id="UP001328107">
    <property type="component" value="Unassembled WGS sequence"/>
</dbReference>
<evidence type="ECO:0000313" key="5">
    <source>
        <dbReference type="Proteomes" id="UP001328107"/>
    </source>
</evidence>
<dbReference type="AlphaFoldDB" id="A0AAN5CAB6"/>
<feature type="non-terminal residue" evidence="4">
    <location>
        <position position="1"/>
    </location>
</feature>
<protein>
    <recommendedName>
        <fullName evidence="3">Protein kinase domain-containing protein</fullName>
    </recommendedName>
</protein>
<organism evidence="4 5">
    <name type="scientific">Pristionchus mayeri</name>
    <dbReference type="NCBI Taxonomy" id="1317129"/>
    <lineage>
        <taxon>Eukaryota</taxon>
        <taxon>Metazoa</taxon>
        <taxon>Ecdysozoa</taxon>
        <taxon>Nematoda</taxon>
        <taxon>Chromadorea</taxon>
        <taxon>Rhabditida</taxon>
        <taxon>Rhabditina</taxon>
        <taxon>Diplogasteromorpha</taxon>
        <taxon>Diplogasteroidea</taxon>
        <taxon>Neodiplogasteridae</taxon>
        <taxon>Pristionchus</taxon>
    </lineage>
</organism>
<feature type="domain" description="Protein kinase" evidence="3">
    <location>
        <begin position="46"/>
        <end position="348"/>
    </location>
</feature>
<dbReference type="Pfam" id="PF00069">
    <property type="entry name" value="Pkinase"/>
    <property type="match status" value="1"/>
</dbReference>
<proteinExistence type="predicted"/>
<sequence length="382" mass="43722">TFSPLLPVTLPLTLHSVLSHRRIMSQFHLIQQSPPFNVPISIRNWTVDHRCNAAGSLGILKKLDSPDGSQSIMIKKFMNPYKTEERAQLVLRELNCLRTINHSHIARMRGSYTVNDGFDNGISIYHITNYAGKPLIDKIEEGKYSMADVKKWMRELVEALQHLHSNGVIFRNLHPRNICIDNNNNLTLTGFGKARVINRSNVMTKERGTDPYMSIEQQVDWVGPYDEKVDIWSVGAIFCELILGDAIFSGKSIKNFLKLQMEYCGPVPESVLQRMLETDRAPIEQRNAISDRKDFIVILRDRMKNGRTIGVAQLMENEEPLRDFIEHTLQFDPHLRMSAEAALGHHFLRDLRPWERPPTSANNLQFLAASIHQEINACPMFA</sequence>
<dbReference type="SUPFAM" id="SSF56112">
    <property type="entry name" value="Protein kinase-like (PK-like)"/>
    <property type="match status" value="1"/>
</dbReference>
<evidence type="ECO:0000256" key="1">
    <source>
        <dbReference type="ARBA" id="ARBA00022741"/>
    </source>
</evidence>
<evidence type="ECO:0000259" key="3">
    <source>
        <dbReference type="PROSITE" id="PS50011"/>
    </source>
</evidence>
<dbReference type="PROSITE" id="PS50011">
    <property type="entry name" value="PROTEIN_KINASE_DOM"/>
    <property type="match status" value="1"/>
</dbReference>
<dbReference type="InterPro" id="IPR011009">
    <property type="entry name" value="Kinase-like_dom_sf"/>
</dbReference>
<dbReference type="Gene3D" id="1.10.510.10">
    <property type="entry name" value="Transferase(Phosphotransferase) domain 1"/>
    <property type="match status" value="1"/>
</dbReference>